<dbReference type="SUPFAM" id="SSF53098">
    <property type="entry name" value="Ribonuclease H-like"/>
    <property type="match status" value="1"/>
</dbReference>
<dbReference type="PANTHER" id="PTHR37984">
    <property type="entry name" value="PROTEIN CBG26694"/>
    <property type="match status" value="1"/>
</dbReference>
<dbReference type="PANTHER" id="PTHR37984:SF11">
    <property type="entry name" value="INTEGRASE CATALYTIC DOMAIN-CONTAINING PROTEIN"/>
    <property type="match status" value="1"/>
</dbReference>
<proteinExistence type="predicted"/>
<evidence type="ECO:0000256" key="1">
    <source>
        <dbReference type="SAM" id="MobiDB-lite"/>
    </source>
</evidence>
<dbReference type="EMBL" id="JARQWQ010000004">
    <property type="protein sequence ID" value="KAK2572199.1"/>
    <property type="molecule type" value="Genomic_DNA"/>
</dbReference>
<dbReference type="InterPro" id="IPR036397">
    <property type="entry name" value="RNaseH_sf"/>
</dbReference>
<reference evidence="2" key="1">
    <citation type="journal article" date="2023" name="G3 (Bethesda)">
        <title>Whole genome assembly and annotation of the endangered Caribbean coral Acropora cervicornis.</title>
        <authorList>
            <person name="Selwyn J.D."/>
            <person name="Vollmer S.V."/>
        </authorList>
    </citation>
    <scope>NUCLEOTIDE SEQUENCE</scope>
    <source>
        <strain evidence="2">K2</strain>
    </source>
</reference>
<comment type="caution">
    <text evidence="2">The sequence shown here is derived from an EMBL/GenBank/DDBJ whole genome shotgun (WGS) entry which is preliminary data.</text>
</comment>
<feature type="region of interest" description="Disordered" evidence="1">
    <location>
        <begin position="174"/>
        <end position="215"/>
    </location>
</feature>
<dbReference type="InterPro" id="IPR050951">
    <property type="entry name" value="Retrovirus_Pol_polyprotein"/>
</dbReference>
<gene>
    <name evidence="2" type="ORF">P5673_002410</name>
</gene>
<dbReference type="AlphaFoldDB" id="A0AAD9R315"/>
<dbReference type="Gene3D" id="3.30.420.10">
    <property type="entry name" value="Ribonuclease H-like superfamily/Ribonuclease H"/>
    <property type="match status" value="1"/>
</dbReference>
<sequence>MPSLTLLLEGLILNEENANNRQRKPALLLYLVGTDVQGIFSTLLNTGDAKDCKKALDALNVYFVPQVDTMDASRCYRQLTQAPGETIRQFATKLRRAVKYCNYGEDTDNQICDEILCKCSNTYIKKKRPEDGRGLTLSRALEIAENCEKVDTQLAAVRRQRKGVNPAVIRRIKETRKGSSMKNQSRDPGFEQYRQHSVQRRPRQNSQNTWNSRASDTIVRVTAKWPQANGEVERQNSLLLKRLQIAHAEKKNWKRELTTYLAAYRSLWHPSTGVSPAELLFGHKMRTKLPELSGDV</sequence>
<name>A0AAD9R315_ACRCE</name>
<dbReference type="InterPro" id="IPR012337">
    <property type="entry name" value="RNaseH-like_sf"/>
</dbReference>
<evidence type="ECO:0000313" key="2">
    <source>
        <dbReference type="EMBL" id="KAK2572199.1"/>
    </source>
</evidence>
<reference evidence="2" key="2">
    <citation type="journal article" date="2023" name="Science">
        <title>Genomic signatures of disease resistance in endangered staghorn corals.</title>
        <authorList>
            <person name="Vollmer S.V."/>
            <person name="Selwyn J.D."/>
            <person name="Despard B.A."/>
            <person name="Roesel C.L."/>
        </authorList>
    </citation>
    <scope>NUCLEOTIDE SEQUENCE</scope>
    <source>
        <strain evidence="2">K2</strain>
    </source>
</reference>
<protein>
    <submittedName>
        <fullName evidence="2">Uncharacterized protein</fullName>
    </submittedName>
</protein>
<organism evidence="2 3">
    <name type="scientific">Acropora cervicornis</name>
    <name type="common">Staghorn coral</name>
    <dbReference type="NCBI Taxonomy" id="6130"/>
    <lineage>
        <taxon>Eukaryota</taxon>
        <taxon>Metazoa</taxon>
        <taxon>Cnidaria</taxon>
        <taxon>Anthozoa</taxon>
        <taxon>Hexacorallia</taxon>
        <taxon>Scleractinia</taxon>
        <taxon>Astrocoeniina</taxon>
        <taxon>Acroporidae</taxon>
        <taxon>Acropora</taxon>
    </lineage>
</organism>
<dbReference type="GO" id="GO:0003676">
    <property type="term" value="F:nucleic acid binding"/>
    <property type="evidence" value="ECO:0007669"/>
    <property type="project" value="InterPro"/>
</dbReference>
<feature type="compositionally biased region" description="Polar residues" evidence="1">
    <location>
        <begin position="204"/>
        <end position="215"/>
    </location>
</feature>
<keyword evidence="3" id="KW-1185">Reference proteome</keyword>
<accession>A0AAD9R315</accession>
<dbReference type="Proteomes" id="UP001249851">
    <property type="component" value="Unassembled WGS sequence"/>
</dbReference>
<evidence type="ECO:0000313" key="3">
    <source>
        <dbReference type="Proteomes" id="UP001249851"/>
    </source>
</evidence>